<name>A0A3N0BQM5_9SPHI</name>
<dbReference type="PROSITE" id="PS51257">
    <property type="entry name" value="PROKAR_LIPOPROTEIN"/>
    <property type="match status" value="1"/>
</dbReference>
<dbReference type="Proteomes" id="UP000274046">
    <property type="component" value="Unassembled WGS sequence"/>
</dbReference>
<keyword evidence="1" id="KW-0732">Signal</keyword>
<evidence type="ECO:0000313" key="3">
    <source>
        <dbReference type="Proteomes" id="UP000274046"/>
    </source>
</evidence>
<feature type="signal peptide" evidence="1">
    <location>
        <begin position="1"/>
        <end position="19"/>
    </location>
</feature>
<gene>
    <name evidence="2" type="ORF">D7004_15260</name>
</gene>
<keyword evidence="3" id="KW-1185">Reference proteome</keyword>
<dbReference type="EMBL" id="RBEE01000042">
    <property type="protein sequence ID" value="RNL51080.1"/>
    <property type="molecule type" value="Genomic_DNA"/>
</dbReference>
<sequence>MKILTSFLNICLIVMSCMSCEDFTDFVSADKLQDSISIEQNKNHAIADNCSPLCTCNCCGQPLVFSLKSSKINIVKSEKMSQNSPEYINSFASDYLDTIWQPPKMEMNIFG</sequence>
<dbReference type="AlphaFoldDB" id="A0A3N0BQM5"/>
<proteinExistence type="predicted"/>
<evidence type="ECO:0000313" key="2">
    <source>
        <dbReference type="EMBL" id="RNL51080.1"/>
    </source>
</evidence>
<reference evidence="2 3" key="1">
    <citation type="submission" date="2018-10" db="EMBL/GenBank/DDBJ databases">
        <title>Genome sequencing of Pedobacter jejuensis TNB23.</title>
        <authorList>
            <person name="Cho Y.-J."/>
            <person name="Cho A."/>
            <person name="Kim O.-S."/>
        </authorList>
    </citation>
    <scope>NUCLEOTIDE SEQUENCE [LARGE SCALE GENOMIC DNA]</scope>
    <source>
        <strain evidence="2 3">TNB23</strain>
    </source>
</reference>
<accession>A0A3N0BQM5</accession>
<protein>
    <submittedName>
        <fullName evidence="2">Uncharacterized protein</fullName>
    </submittedName>
</protein>
<dbReference type="OrthoDB" id="997115at2"/>
<evidence type="ECO:0000256" key="1">
    <source>
        <dbReference type="SAM" id="SignalP"/>
    </source>
</evidence>
<comment type="caution">
    <text evidence="2">The sequence shown here is derived from an EMBL/GenBank/DDBJ whole genome shotgun (WGS) entry which is preliminary data.</text>
</comment>
<organism evidence="2 3">
    <name type="scientific">Pedobacter jejuensis</name>
    <dbReference type="NCBI Taxonomy" id="1268550"/>
    <lineage>
        <taxon>Bacteria</taxon>
        <taxon>Pseudomonadati</taxon>
        <taxon>Bacteroidota</taxon>
        <taxon>Sphingobacteriia</taxon>
        <taxon>Sphingobacteriales</taxon>
        <taxon>Sphingobacteriaceae</taxon>
        <taxon>Pedobacter</taxon>
    </lineage>
</organism>
<feature type="chain" id="PRO_5018239671" evidence="1">
    <location>
        <begin position="20"/>
        <end position="111"/>
    </location>
</feature>
<dbReference type="RefSeq" id="WP_123206702.1">
    <property type="nucleotide sequence ID" value="NZ_RBEE01000042.1"/>
</dbReference>